<reference evidence="1 2" key="1">
    <citation type="journal article" date="2022" name="DNA Res.">
        <title>Chromosomal-level genome assembly of the orchid tree Bauhinia variegata (Leguminosae; Cercidoideae) supports the allotetraploid origin hypothesis of Bauhinia.</title>
        <authorList>
            <person name="Zhong Y."/>
            <person name="Chen Y."/>
            <person name="Zheng D."/>
            <person name="Pang J."/>
            <person name="Liu Y."/>
            <person name="Luo S."/>
            <person name="Meng S."/>
            <person name="Qian L."/>
            <person name="Wei D."/>
            <person name="Dai S."/>
            <person name="Zhou R."/>
        </authorList>
    </citation>
    <scope>NUCLEOTIDE SEQUENCE [LARGE SCALE GENOMIC DNA]</scope>
    <source>
        <strain evidence="1">BV-YZ2020</strain>
    </source>
</reference>
<accession>A0ACB9PY92</accession>
<protein>
    <submittedName>
        <fullName evidence="1">Uncharacterized protein</fullName>
    </submittedName>
</protein>
<name>A0ACB9PY92_BAUVA</name>
<comment type="caution">
    <text evidence="1">The sequence shown here is derived from an EMBL/GenBank/DDBJ whole genome shotgun (WGS) entry which is preliminary data.</text>
</comment>
<dbReference type="EMBL" id="CM039427">
    <property type="protein sequence ID" value="KAI4353542.1"/>
    <property type="molecule type" value="Genomic_DNA"/>
</dbReference>
<sequence>MRRRLLDKELTIAPAADRNNTGDSFASDSNFDTNMVIVLAALLCALICALGLNSIVRFALSRRRRFSIEAPHQTVAKGLKKGDLSQIPVVVYGSGIDIPATECPICLSEFQKGDKVRMLPKCNHGFHVRCIDTWLESHCSCPNCRHSLLEQQ</sequence>
<proteinExistence type="predicted"/>
<evidence type="ECO:0000313" key="2">
    <source>
        <dbReference type="Proteomes" id="UP000828941"/>
    </source>
</evidence>
<evidence type="ECO:0000313" key="1">
    <source>
        <dbReference type="EMBL" id="KAI4353542.1"/>
    </source>
</evidence>
<dbReference type="Proteomes" id="UP000828941">
    <property type="component" value="Chromosome 2"/>
</dbReference>
<organism evidence="1 2">
    <name type="scientific">Bauhinia variegata</name>
    <name type="common">Purple orchid tree</name>
    <name type="synonym">Phanera variegata</name>
    <dbReference type="NCBI Taxonomy" id="167791"/>
    <lineage>
        <taxon>Eukaryota</taxon>
        <taxon>Viridiplantae</taxon>
        <taxon>Streptophyta</taxon>
        <taxon>Embryophyta</taxon>
        <taxon>Tracheophyta</taxon>
        <taxon>Spermatophyta</taxon>
        <taxon>Magnoliopsida</taxon>
        <taxon>eudicotyledons</taxon>
        <taxon>Gunneridae</taxon>
        <taxon>Pentapetalae</taxon>
        <taxon>rosids</taxon>
        <taxon>fabids</taxon>
        <taxon>Fabales</taxon>
        <taxon>Fabaceae</taxon>
        <taxon>Cercidoideae</taxon>
        <taxon>Cercideae</taxon>
        <taxon>Bauhiniinae</taxon>
        <taxon>Bauhinia</taxon>
    </lineage>
</organism>
<keyword evidence="2" id="KW-1185">Reference proteome</keyword>
<gene>
    <name evidence="1" type="ORF">L6164_002485</name>
</gene>